<dbReference type="InterPro" id="IPR004360">
    <property type="entry name" value="Glyas_Fos-R_dOase_dom"/>
</dbReference>
<feature type="domain" description="VOC" evidence="1">
    <location>
        <begin position="8"/>
        <end position="125"/>
    </location>
</feature>
<dbReference type="Proteomes" id="UP000552700">
    <property type="component" value="Unassembled WGS sequence"/>
</dbReference>
<dbReference type="RefSeq" id="WP_184081299.1">
    <property type="nucleotide sequence ID" value="NZ_JACIJP010000005.1"/>
</dbReference>
<dbReference type="SUPFAM" id="SSF54593">
    <property type="entry name" value="Glyoxalase/Bleomycin resistance protein/Dihydroxybiphenyl dioxygenase"/>
    <property type="match status" value="1"/>
</dbReference>
<feature type="domain" description="VOC" evidence="1">
    <location>
        <begin position="141"/>
        <end position="256"/>
    </location>
</feature>
<evidence type="ECO:0000313" key="3">
    <source>
        <dbReference type="Proteomes" id="UP000552700"/>
    </source>
</evidence>
<dbReference type="PANTHER" id="PTHR33993:SF14">
    <property type="entry name" value="GB|AAF24581.1"/>
    <property type="match status" value="1"/>
</dbReference>
<dbReference type="PANTHER" id="PTHR33993">
    <property type="entry name" value="GLYOXALASE-RELATED"/>
    <property type="match status" value="1"/>
</dbReference>
<dbReference type="InterPro" id="IPR037523">
    <property type="entry name" value="VOC_core"/>
</dbReference>
<reference evidence="2 3" key="1">
    <citation type="submission" date="2020-08" db="EMBL/GenBank/DDBJ databases">
        <title>Genomic Encyclopedia of Type Strains, Phase IV (KMG-IV): sequencing the most valuable type-strain genomes for metagenomic binning, comparative biology and taxonomic classification.</title>
        <authorList>
            <person name="Goeker M."/>
        </authorList>
    </citation>
    <scope>NUCLEOTIDE SEQUENCE [LARGE SCALE GENOMIC DNA]</scope>
    <source>
        <strain evidence="2 3">DSM 102255</strain>
    </source>
</reference>
<organism evidence="2 3">
    <name type="scientific">Sphingobium subterraneum</name>
    <dbReference type="NCBI Taxonomy" id="627688"/>
    <lineage>
        <taxon>Bacteria</taxon>
        <taxon>Pseudomonadati</taxon>
        <taxon>Pseudomonadota</taxon>
        <taxon>Alphaproteobacteria</taxon>
        <taxon>Sphingomonadales</taxon>
        <taxon>Sphingomonadaceae</taxon>
        <taxon>Sphingobium</taxon>
    </lineage>
</organism>
<proteinExistence type="predicted"/>
<dbReference type="AlphaFoldDB" id="A0A841J1C8"/>
<sequence>MTAPAACPFVWHDLMTNDVAAASAFYTAVFGWTIVDPADADMPYWHIQADGRPIGGMMAIPDEAKAHGARPGWFGYIGVPDLDAALASAVAAGAQVHKGPTEITDTGRFAILADPQGAIFYLFAPTGEPSGDTPDPMAPGTFVWAELTTPDRVAAQDFYYGQFGWTADTAMPMGGEDVYQLFAIDGQARGAMMRQMSPDMPTGWLFYTGVADVDAALARAQEQGARILHGPSEVPGGAWIVQALDPQGAAFAFVGMRAS</sequence>
<dbReference type="InterPro" id="IPR052164">
    <property type="entry name" value="Anthracycline_SecMetBiosynth"/>
</dbReference>
<accession>A0A841J1C8</accession>
<gene>
    <name evidence="2" type="ORF">FHS92_002736</name>
</gene>
<protein>
    <recommendedName>
        <fullName evidence="1">VOC domain-containing protein</fullName>
    </recommendedName>
</protein>
<dbReference type="CDD" id="cd07247">
    <property type="entry name" value="SgaA_N_like"/>
    <property type="match status" value="2"/>
</dbReference>
<keyword evidence="3" id="KW-1185">Reference proteome</keyword>
<dbReference type="Gene3D" id="3.10.180.10">
    <property type="entry name" value="2,3-Dihydroxybiphenyl 1,2-Dioxygenase, domain 1"/>
    <property type="match status" value="2"/>
</dbReference>
<evidence type="ECO:0000259" key="1">
    <source>
        <dbReference type="PROSITE" id="PS51819"/>
    </source>
</evidence>
<evidence type="ECO:0000313" key="2">
    <source>
        <dbReference type="EMBL" id="MBB6124979.1"/>
    </source>
</evidence>
<comment type="caution">
    <text evidence="2">The sequence shown here is derived from an EMBL/GenBank/DDBJ whole genome shotgun (WGS) entry which is preliminary data.</text>
</comment>
<dbReference type="Pfam" id="PF00903">
    <property type="entry name" value="Glyoxalase"/>
    <property type="match status" value="2"/>
</dbReference>
<dbReference type="PROSITE" id="PS51819">
    <property type="entry name" value="VOC"/>
    <property type="match status" value="2"/>
</dbReference>
<dbReference type="EMBL" id="JACIJP010000005">
    <property type="protein sequence ID" value="MBB6124979.1"/>
    <property type="molecule type" value="Genomic_DNA"/>
</dbReference>
<dbReference type="InterPro" id="IPR029068">
    <property type="entry name" value="Glyas_Bleomycin-R_OHBP_Dase"/>
</dbReference>
<name>A0A841J1C8_9SPHN</name>